<dbReference type="InterPro" id="IPR051654">
    <property type="entry name" value="Meroterpenoid_MTases"/>
</dbReference>
<dbReference type="PANTHER" id="PTHR35897:SF1">
    <property type="entry name" value="METHYLTRANSFERASE AUSD"/>
    <property type="match status" value="1"/>
</dbReference>
<keyword evidence="1" id="KW-0808">Transferase</keyword>
<evidence type="ECO:0000256" key="2">
    <source>
        <dbReference type="ARBA" id="ARBA00022691"/>
    </source>
</evidence>
<sequence>MKAVPSTMPDPILDPIHAKRHTGEANKALPVWYHHDISNKLSQRTRHFLEEYSHIPPSGVTSHIHLASYLPPTPQPENKKDTYKHQLLTSLGMLPNPSLPKHPSLLQAHPHPPKHTKRHPPRNQLIYGLGSDLRALVADGVCASKLIATDIVNFWDLGYEMYNDRQEFSCRLI</sequence>
<dbReference type="OrthoDB" id="2094832at2759"/>
<dbReference type="GO" id="GO:0016740">
    <property type="term" value="F:transferase activity"/>
    <property type="evidence" value="ECO:0007669"/>
    <property type="project" value="UniProtKB-KW"/>
</dbReference>
<accession>A0A319DV52</accession>
<proteinExistence type="predicted"/>
<dbReference type="Proteomes" id="UP000248423">
    <property type="component" value="Unassembled WGS sequence"/>
</dbReference>
<keyword evidence="2" id="KW-0949">S-adenosyl-L-methionine</keyword>
<dbReference type="AlphaFoldDB" id="A0A319DV52"/>
<dbReference type="PANTHER" id="PTHR35897">
    <property type="entry name" value="METHYLTRANSFERASE AUSD"/>
    <property type="match status" value="1"/>
</dbReference>
<evidence type="ECO:0000313" key="3">
    <source>
        <dbReference type="EMBL" id="PYI01566.1"/>
    </source>
</evidence>
<name>A0A319DV52_ASPSB</name>
<dbReference type="EMBL" id="KZ826412">
    <property type="protein sequence ID" value="PYI01566.1"/>
    <property type="molecule type" value="Genomic_DNA"/>
</dbReference>
<gene>
    <name evidence="3" type="ORF">BO78DRAFT_423377</name>
</gene>
<evidence type="ECO:0000313" key="4">
    <source>
        <dbReference type="Proteomes" id="UP000248423"/>
    </source>
</evidence>
<evidence type="ECO:0000256" key="1">
    <source>
        <dbReference type="ARBA" id="ARBA00022679"/>
    </source>
</evidence>
<protein>
    <submittedName>
        <fullName evidence="3">Uncharacterized protein</fullName>
    </submittedName>
</protein>
<reference evidence="3 4" key="1">
    <citation type="submission" date="2018-02" db="EMBL/GenBank/DDBJ databases">
        <title>The genomes of Aspergillus section Nigri reveals drivers in fungal speciation.</title>
        <authorList>
            <consortium name="DOE Joint Genome Institute"/>
            <person name="Vesth T.C."/>
            <person name="Nybo J."/>
            <person name="Theobald S."/>
            <person name="Brandl J."/>
            <person name="Frisvad J.C."/>
            <person name="Nielsen K.F."/>
            <person name="Lyhne E.K."/>
            <person name="Kogle M.E."/>
            <person name="Kuo A."/>
            <person name="Riley R."/>
            <person name="Clum A."/>
            <person name="Nolan M."/>
            <person name="Lipzen A."/>
            <person name="Salamov A."/>
            <person name="Henrissat B."/>
            <person name="Wiebenga A."/>
            <person name="De vries R.P."/>
            <person name="Grigoriev I.V."/>
            <person name="Mortensen U.H."/>
            <person name="Andersen M.R."/>
            <person name="Baker S.E."/>
        </authorList>
    </citation>
    <scope>NUCLEOTIDE SEQUENCE [LARGE SCALE GENOMIC DNA]</scope>
    <source>
        <strain evidence="3 4">CBS 121057</strain>
    </source>
</reference>
<dbReference type="VEuPathDB" id="FungiDB:BO78DRAFT_423377"/>
<dbReference type="STRING" id="1448318.A0A319DV52"/>
<organism evidence="3 4">
    <name type="scientific">Aspergillus sclerotiicarbonarius (strain CBS 121057 / IBT 28362)</name>
    <dbReference type="NCBI Taxonomy" id="1448318"/>
    <lineage>
        <taxon>Eukaryota</taxon>
        <taxon>Fungi</taxon>
        <taxon>Dikarya</taxon>
        <taxon>Ascomycota</taxon>
        <taxon>Pezizomycotina</taxon>
        <taxon>Eurotiomycetes</taxon>
        <taxon>Eurotiomycetidae</taxon>
        <taxon>Eurotiales</taxon>
        <taxon>Aspergillaceae</taxon>
        <taxon>Aspergillus</taxon>
        <taxon>Aspergillus subgen. Circumdati</taxon>
    </lineage>
</organism>
<keyword evidence="4" id="KW-1185">Reference proteome</keyword>